<dbReference type="InterPro" id="IPR011251">
    <property type="entry name" value="Luciferase-like_dom"/>
</dbReference>
<feature type="region of interest" description="Disordered" evidence="5">
    <location>
        <begin position="301"/>
        <end position="351"/>
    </location>
</feature>
<dbReference type="PANTHER" id="PTHR42847">
    <property type="entry name" value="ALKANESULFONATE MONOOXYGENASE"/>
    <property type="match status" value="1"/>
</dbReference>
<evidence type="ECO:0000256" key="2">
    <source>
        <dbReference type="ARBA" id="ARBA00022643"/>
    </source>
</evidence>
<evidence type="ECO:0000313" key="7">
    <source>
        <dbReference type="EMBL" id="GAA1836342.1"/>
    </source>
</evidence>
<reference evidence="7 8" key="1">
    <citation type="journal article" date="2019" name="Int. J. Syst. Evol. Microbiol.">
        <title>The Global Catalogue of Microorganisms (GCM) 10K type strain sequencing project: providing services to taxonomists for standard genome sequencing and annotation.</title>
        <authorList>
            <consortium name="The Broad Institute Genomics Platform"/>
            <consortium name="The Broad Institute Genome Sequencing Center for Infectious Disease"/>
            <person name="Wu L."/>
            <person name="Ma J."/>
        </authorList>
    </citation>
    <scope>NUCLEOTIDE SEQUENCE [LARGE SCALE GENOMIC DNA]</scope>
    <source>
        <strain evidence="7 8">JCM 16009</strain>
    </source>
</reference>
<gene>
    <name evidence="7" type="ORF">GCM10009836_13450</name>
</gene>
<dbReference type="EMBL" id="BAAAQK010000004">
    <property type="protein sequence ID" value="GAA1836342.1"/>
    <property type="molecule type" value="Genomic_DNA"/>
</dbReference>
<dbReference type="SUPFAM" id="SSF51679">
    <property type="entry name" value="Bacterial luciferase-like"/>
    <property type="match status" value="1"/>
</dbReference>
<comment type="caution">
    <text evidence="7">The sequence shown here is derived from an EMBL/GenBank/DDBJ whole genome shotgun (WGS) entry which is preliminary data.</text>
</comment>
<dbReference type="RefSeq" id="WP_344413561.1">
    <property type="nucleotide sequence ID" value="NZ_BAAAQK010000004.1"/>
</dbReference>
<dbReference type="PANTHER" id="PTHR42847:SF4">
    <property type="entry name" value="ALKANESULFONATE MONOOXYGENASE-RELATED"/>
    <property type="match status" value="1"/>
</dbReference>
<protein>
    <submittedName>
        <fullName evidence="7">LLM class flavin-dependent oxidoreductase</fullName>
    </submittedName>
</protein>
<dbReference type="Gene3D" id="3.20.20.30">
    <property type="entry name" value="Luciferase-like domain"/>
    <property type="match status" value="1"/>
</dbReference>
<keyword evidence="1" id="KW-0285">Flavoprotein</keyword>
<evidence type="ECO:0000313" key="8">
    <source>
        <dbReference type="Proteomes" id="UP001500449"/>
    </source>
</evidence>
<organism evidence="7 8">
    <name type="scientific">Pseudonocardia ailaonensis</name>
    <dbReference type="NCBI Taxonomy" id="367279"/>
    <lineage>
        <taxon>Bacteria</taxon>
        <taxon>Bacillati</taxon>
        <taxon>Actinomycetota</taxon>
        <taxon>Actinomycetes</taxon>
        <taxon>Pseudonocardiales</taxon>
        <taxon>Pseudonocardiaceae</taxon>
        <taxon>Pseudonocardia</taxon>
    </lineage>
</organism>
<dbReference type="InterPro" id="IPR050172">
    <property type="entry name" value="SsuD_RutA_monooxygenase"/>
</dbReference>
<proteinExistence type="predicted"/>
<evidence type="ECO:0000256" key="3">
    <source>
        <dbReference type="ARBA" id="ARBA00023002"/>
    </source>
</evidence>
<evidence type="ECO:0000259" key="6">
    <source>
        <dbReference type="Pfam" id="PF00296"/>
    </source>
</evidence>
<dbReference type="Pfam" id="PF00296">
    <property type="entry name" value="Bac_luciferase"/>
    <property type="match status" value="1"/>
</dbReference>
<evidence type="ECO:0000256" key="1">
    <source>
        <dbReference type="ARBA" id="ARBA00022630"/>
    </source>
</evidence>
<name>A0ABN2MS87_9PSEU</name>
<dbReference type="Proteomes" id="UP001500449">
    <property type="component" value="Unassembled WGS sequence"/>
</dbReference>
<feature type="domain" description="Luciferase-like" evidence="6">
    <location>
        <begin position="7"/>
        <end position="265"/>
    </location>
</feature>
<keyword evidence="8" id="KW-1185">Reference proteome</keyword>
<accession>A0ABN2MS87</accession>
<keyword evidence="3" id="KW-0560">Oxidoreductase</keyword>
<keyword evidence="4" id="KW-0503">Monooxygenase</keyword>
<dbReference type="InterPro" id="IPR019921">
    <property type="entry name" value="Lucif-like_OxRdtase_Rv2161c"/>
</dbReference>
<sequence>MVPPQTPLGGIVPLARRAEELGYDLLACGEHVFFHVPATNAFVALAAAAGATERIRLLSAVTLLPVYPAAIAAKQVATLDGISGGRFELGVGVGGEFPPELVACGIDPAERGPRTDESLEIMSRLFAGETLTHEGRFARFEGLRLDPRPQTPPPVWVGGRRPASLRRAARFGDVWFPYMVTPEQLADGLTDVGQRAAALGRKPLQGALFCWAGVGPDGPAARRSALDELGRIYRQDFTRLADRYVPAGTPDQVAARLADYAEAGAGTVLFAPACGDDELDRAVELFAREVAPALRERFGAAATPHAGPGPAGSASAGAGTSPAGPAGPGAASADPVAPRDSPAAPREETRC</sequence>
<evidence type="ECO:0000256" key="4">
    <source>
        <dbReference type="ARBA" id="ARBA00023033"/>
    </source>
</evidence>
<evidence type="ECO:0000256" key="5">
    <source>
        <dbReference type="SAM" id="MobiDB-lite"/>
    </source>
</evidence>
<keyword evidence="2" id="KW-0288">FMN</keyword>
<feature type="compositionally biased region" description="Low complexity" evidence="5">
    <location>
        <begin position="301"/>
        <end position="338"/>
    </location>
</feature>
<dbReference type="NCBIfam" id="TIGR03619">
    <property type="entry name" value="F420_Rv2161c"/>
    <property type="match status" value="1"/>
</dbReference>
<dbReference type="InterPro" id="IPR036661">
    <property type="entry name" value="Luciferase-like_sf"/>
</dbReference>